<organism evidence="1 2">
    <name type="scientific">Anguilla anguilla</name>
    <name type="common">European freshwater eel</name>
    <name type="synonym">Muraena anguilla</name>
    <dbReference type="NCBI Taxonomy" id="7936"/>
    <lineage>
        <taxon>Eukaryota</taxon>
        <taxon>Metazoa</taxon>
        <taxon>Chordata</taxon>
        <taxon>Craniata</taxon>
        <taxon>Vertebrata</taxon>
        <taxon>Euteleostomi</taxon>
        <taxon>Actinopterygii</taxon>
        <taxon>Neopterygii</taxon>
        <taxon>Teleostei</taxon>
        <taxon>Anguilliformes</taxon>
        <taxon>Anguillidae</taxon>
        <taxon>Anguilla</taxon>
    </lineage>
</organism>
<keyword evidence="2" id="KW-1185">Reference proteome</keyword>
<sequence>MDSFPQTNLSCSLDVAVHHFTNTPQVNDRISSCLADISTWMASHHPNLNLNRTELLFFPYKTSLQCKLSITVDDTTVTASHSAKSLGVVLDDQLDLKEHIKTTSRSCRFLLHNIRLGAGIVCELMVGDKVGH</sequence>
<accession>A0A9D3RKT6</accession>
<evidence type="ECO:0000313" key="2">
    <source>
        <dbReference type="Proteomes" id="UP001044222"/>
    </source>
</evidence>
<dbReference type="PANTHER" id="PTHR33332">
    <property type="entry name" value="REVERSE TRANSCRIPTASE DOMAIN-CONTAINING PROTEIN"/>
    <property type="match status" value="1"/>
</dbReference>
<reference evidence="1" key="1">
    <citation type="submission" date="2021-01" db="EMBL/GenBank/DDBJ databases">
        <title>A chromosome-scale assembly of European eel, Anguilla anguilla.</title>
        <authorList>
            <person name="Henkel C."/>
            <person name="Jong-Raadsen S.A."/>
            <person name="Dufour S."/>
            <person name="Weltzien F.-A."/>
            <person name="Palstra A.P."/>
            <person name="Pelster B."/>
            <person name="Spaink H.P."/>
            <person name="Van Den Thillart G.E."/>
            <person name="Jansen H."/>
            <person name="Zahm M."/>
            <person name="Klopp C."/>
            <person name="Cedric C."/>
            <person name="Louis A."/>
            <person name="Berthelot C."/>
            <person name="Parey E."/>
            <person name="Roest Crollius H."/>
            <person name="Montfort J."/>
            <person name="Robinson-Rechavi M."/>
            <person name="Bucao C."/>
            <person name="Bouchez O."/>
            <person name="Gislard M."/>
            <person name="Lluch J."/>
            <person name="Milhes M."/>
            <person name="Lampietro C."/>
            <person name="Lopez Roques C."/>
            <person name="Donnadieu C."/>
            <person name="Braasch I."/>
            <person name="Desvignes T."/>
            <person name="Postlethwait J."/>
            <person name="Bobe J."/>
            <person name="Guiguen Y."/>
            <person name="Dirks R."/>
        </authorList>
    </citation>
    <scope>NUCLEOTIDE SEQUENCE</scope>
    <source>
        <strain evidence="1">Tag_6206</strain>
        <tissue evidence="1">Liver</tissue>
    </source>
</reference>
<comment type="caution">
    <text evidence="1">The sequence shown here is derived from an EMBL/GenBank/DDBJ whole genome shotgun (WGS) entry which is preliminary data.</text>
</comment>
<proteinExistence type="predicted"/>
<dbReference type="Proteomes" id="UP001044222">
    <property type="component" value="Chromosome 18"/>
</dbReference>
<protein>
    <submittedName>
        <fullName evidence="1">Uncharacterized protein</fullName>
    </submittedName>
</protein>
<dbReference type="AlphaFoldDB" id="A0A9D3RKT6"/>
<evidence type="ECO:0000313" key="1">
    <source>
        <dbReference type="EMBL" id="KAG5831402.1"/>
    </source>
</evidence>
<name>A0A9D3RKT6_ANGAN</name>
<dbReference type="EMBL" id="JAFIRN010000018">
    <property type="protein sequence ID" value="KAG5831402.1"/>
    <property type="molecule type" value="Genomic_DNA"/>
</dbReference>
<gene>
    <name evidence="1" type="ORF">ANANG_G00303360</name>
</gene>